<dbReference type="EMBL" id="CP115450">
    <property type="protein sequence ID" value="WBP85011.1"/>
    <property type="molecule type" value="Genomic_DNA"/>
</dbReference>
<keyword evidence="1" id="KW-0472">Membrane</keyword>
<keyword evidence="1" id="KW-0812">Transmembrane</keyword>
<organism evidence="2 3">
    <name type="scientific">Kitasatospora cathayae</name>
    <dbReference type="NCBI Taxonomy" id="3004092"/>
    <lineage>
        <taxon>Bacteria</taxon>
        <taxon>Bacillati</taxon>
        <taxon>Actinomycetota</taxon>
        <taxon>Actinomycetes</taxon>
        <taxon>Kitasatosporales</taxon>
        <taxon>Streptomycetaceae</taxon>
        <taxon>Kitasatospora</taxon>
    </lineage>
</organism>
<sequence length="141" mass="15152">MITPAPARRRRFAHLALRLSAAAGLAVDAAVHARLADRYDAVGDTISQGTLFRAESAAASLAVLLLLLRRHHAGDLYAWLVAASALGALLLYRYVDVGTLGPLPNMYEPFWFADKTLAAWAEGIATAALTILLIGHGRHRI</sequence>
<keyword evidence="1" id="KW-1133">Transmembrane helix</keyword>
<name>A0ABY7PYD4_9ACTN</name>
<evidence type="ECO:0000313" key="3">
    <source>
        <dbReference type="Proteomes" id="UP001212821"/>
    </source>
</evidence>
<dbReference type="RefSeq" id="WP_270140641.1">
    <property type="nucleotide sequence ID" value="NZ_CP115450.1"/>
</dbReference>
<accession>A0ABY7PYD4</accession>
<reference evidence="3" key="1">
    <citation type="submission" date="2022-12" db="EMBL/GenBank/DDBJ databases">
        <authorList>
            <person name="Mo P."/>
        </authorList>
    </citation>
    <scope>NUCLEOTIDE SEQUENCE [LARGE SCALE GENOMIC DNA]</scope>
    <source>
        <strain evidence="3">HUAS 3-15</strain>
    </source>
</reference>
<dbReference type="Proteomes" id="UP001212821">
    <property type="component" value="Chromosome"/>
</dbReference>
<protein>
    <recommendedName>
        <fullName evidence="4">Integral membrane protein</fullName>
    </recommendedName>
</protein>
<evidence type="ECO:0000313" key="2">
    <source>
        <dbReference type="EMBL" id="WBP85011.1"/>
    </source>
</evidence>
<keyword evidence="3" id="KW-1185">Reference proteome</keyword>
<feature type="transmembrane region" description="Helical" evidence="1">
    <location>
        <begin position="49"/>
        <end position="69"/>
    </location>
</feature>
<feature type="transmembrane region" description="Helical" evidence="1">
    <location>
        <begin position="115"/>
        <end position="135"/>
    </location>
</feature>
<gene>
    <name evidence="2" type="ORF">O1G21_03520</name>
</gene>
<evidence type="ECO:0000256" key="1">
    <source>
        <dbReference type="SAM" id="Phobius"/>
    </source>
</evidence>
<proteinExistence type="predicted"/>
<feature type="transmembrane region" description="Helical" evidence="1">
    <location>
        <begin position="76"/>
        <end position="95"/>
    </location>
</feature>
<evidence type="ECO:0008006" key="4">
    <source>
        <dbReference type="Google" id="ProtNLM"/>
    </source>
</evidence>